<feature type="domain" description="HTH marR-type" evidence="2">
    <location>
        <begin position="22"/>
        <end position="161"/>
    </location>
</feature>
<dbReference type="InterPro" id="IPR036388">
    <property type="entry name" value="WH-like_DNA-bd_sf"/>
</dbReference>
<sequence length="169" mass="18819">MNDDRTVPARSPRSTRSARSPQDELAERLTEVFDLVGPLYRRVHRKVEQAAPVEGLSVGVRAVLDLLRARGPLTVPQMGRAQALSRQFVQRMVNDAARQELVESVPNPAHRRSSLIRLTERGRAAIGAVRAREHELLRRVDGDLTMADVDACLRVLGAMHALFDDVDVD</sequence>
<evidence type="ECO:0000313" key="4">
    <source>
        <dbReference type="Proteomes" id="UP001622557"/>
    </source>
</evidence>
<name>A0ABZ1KFR0_STRAH</name>
<protein>
    <submittedName>
        <fullName evidence="3">MarR family transcriptional regulator</fullName>
    </submittedName>
</protein>
<proteinExistence type="predicted"/>
<feature type="region of interest" description="Disordered" evidence="1">
    <location>
        <begin position="1"/>
        <end position="23"/>
    </location>
</feature>
<evidence type="ECO:0000313" key="3">
    <source>
        <dbReference type="EMBL" id="WTQ79485.1"/>
    </source>
</evidence>
<reference evidence="3 4" key="1">
    <citation type="submission" date="2022-10" db="EMBL/GenBank/DDBJ databases">
        <title>The complete genomes of actinobacterial strains from the NBC collection.</title>
        <authorList>
            <person name="Joergensen T.S."/>
            <person name="Alvarez Arevalo M."/>
            <person name="Sterndorff E.B."/>
            <person name="Faurdal D."/>
            <person name="Vuksanovic O."/>
            <person name="Mourched A.-S."/>
            <person name="Charusanti P."/>
            <person name="Shaw S."/>
            <person name="Blin K."/>
            <person name="Weber T."/>
        </authorList>
    </citation>
    <scope>NUCLEOTIDE SEQUENCE [LARGE SCALE GENOMIC DNA]</scope>
    <source>
        <strain evidence="3 4">NBC_00156</strain>
    </source>
</reference>
<dbReference type="Proteomes" id="UP001622557">
    <property type="component" value="Chromosome"/>
</dbReference>
<dbReference type="EMBL" id="CP108164">
    <property type="protein sequence ID" value="WTQ79485.1"/>
    <property type="molecule type" value="Genomic_DNA"/>
</dbReference>
<dbReference type="GeneID" id="97279525"/>
<dbReference type="PANTHER" id="PTHR33164:SF99">
    <property type="entry name" value="MARR FAMILY REGULATORY PROTEIN"/>
    <property type="match status" value="1"/>
</dbReference>
<dbReference type="InterPro" id="IPR036390">
    <property type="entry name" value="WH_DNA-bd_sf"/>
</dbReference>
<dbReference type="RefSeq" id="WP_405445353.1">
    <property type="nucleotide sequence ID" value="NZ_CP108164.1"/>
</dbReference>
<evidence type="ECO:0000259" key="2">
    <source>
        <dbReference type="PROSITE" id="PS50995"/>
    </source>
</evidence>
<dbReference type="PROSITE" id="PS50995">
    <property type="entry name" value="HTH_MARR_2"/>
    <property type="match status" value="1"/>
</dbReference>
<organism evidence="3 4">
    <name type="scientific">Streptomyces achromogenes</name>
    <dbReference type="NCBI Taxonomy" id="67255"/>
    <lineage>
        <taxon>Bacteria</taxon>
        <taxon>Bacillati</taxon>
        <taxon>Actinomycetota</taxon>
        <taxon>Actinomycetes</taxon>
        <taxon>Kitasatosporales</taxon>
        <taxon>Streptomycetaceae</taxon>
        <taxon>Streptomyces</taxon>
    </lineage>
</organism>
<evidence type="ECO:0000256" key="1">
    <source>
        <dbReference type="SAM" id="MobiDB-lite"/>
    </source>
</evidence>
<dbReference type="InterPro" id="IPR000835">
    <property type="entry name" value="HTH_MarR-typ"/>
</dbReference>
<keyword evidence="4" id="KW-1185">Reference proteome</keyword>
<feature type="compositionally biased region" description="Low complexity" evidence="1">
    <location>
        <begin position="8"/>
        <end position="20"/>
    </location>
</feature>
<gene>
    <name evidence="3" type="ORF">OG350_03840</name>
</gene>
<dbReference type="SMART" id="SM00347">
    <property type="entry name" value="HTH_MARR"/>
    <property type="match status" value="1"/>
</dbReference>
<dbReference type="InterPro" id="IPR039422">
    <property type="entry name" value="MarR/SlyA-like"/>
</dbReference>
<dbReference type="PANTHER" id="PTHR33164">
    <property type="entry name" value="TRANSCRIPTIONAL REGULATOR, MARR FAMILY"/>
    <property type="match status" value="1"/>
</dbReference>
<accession>A0ABZ1KFR0</accession>
<dbReference type="Gene3D" id="1.10.10.10">
    <property type="entry name" value="Winged helix-like DNA-binding domain superfamily/Winged helix DNA-binding domain"/>
    <property type="match status" value="1"/>
</dbReference>
<dbReference type="Pfam" id="PF12802">
    <property type="entry name" value="MarR_2"/>
    <property type="match status" value="1"/>
</dbReference>
<dbReference type="SUPFAM" id="SSF46785">
    <property type="entry name" value="Winged helix' DNA-binding domain"/>
    <property type="match status" value="1"/>
</dbReference>